<feature type="region of interest" description="Disordered" evidence="1">
    <location>
        <begin position="277"/>
        <end position="302"/>
    </location>
</feature>
<organism evidence="2 3">
    <name type="scientific">Prosthecobacter dejongeii</name>
    <dbReference type="NCBI Taxonomy" id="48465"/>
    <lineage>
        <taxon>Bacteria</taxon>
        <taxon>Pseudomonadati</taxon>
        <taxon>Verrucomicrobiota</taxon>
        <taxon>Verrucomicrobiia</taxon>
        <taxon>Verrucomicrobiales</taxon>
        <taxon>Verrucomicrobiaceae</taxon>
        <taxon>Prosthecobacter</taxon>
    </lineage>
</organism>
<feature type="region of interest" description="Disordered" evidence="1">
    <location>
        <begin position="80"/>
        <end position="122"/>
    </location>
</feature>
<name>A0A7W7YNW4_9BACT</name>
<feature type="compositionally biased region" description="Low complexity" evidence="1">
    <location>
        <begin position="86"/>
        <end position="98"/>
    </location>
</feature>
<dbReference type="Proteomes" id="UP000534294">
    <property type="component" value="Unassembled WGS sequence"/>
</dbReference>
<feature type="compositionally biased region" description="Low complexity" evidence="1">
    <location>
        <begin position="206"/>
        <end position="227"/>
    </location>
</feature>
<feature type="compositionally biased region" description="Basic and acidic residues" evidence="1">
    <location>
        <begin position="228"/>
        <end position="237"/>
    </location>
</feature>
<gene>
    <name evidence="2" type="ORF">HNQ64_003921</name>
</gene>
<reference evidence="2 3" key="1">
    <citation type="submission" date="2020-08" db="EMBL/GenBank/DDBJ databases">
        <title>Genomic Encyclopedia of Type Strains, Phase IV (KMG-IV): sequencing the most valuable type-strain genomes for metagenomic binning, comparative biology and taxonomic classification.</title>
        <authorList>
            <person name="Goeker M."/>
        </authorList>
    </citation>
    <scope>NUCLEOTIDE SEQUENCE [LARGE SCALE GENOMIC DNA]</scope>
    <source>
        <strain evidence="2 3">DSM 12251</strain>
    </source>
</reference>
<evidence type="ECO:0000313" key="2">
    <source>
        <dbReference type="EMBL" id="MBB5039646.1"/>
    </source>
</evidence>
<evidence type="ECO:0000256" key="1">
    <source>
        <dbReference type="SAM" id="MobiDB-lite"/>
    </source>
</evidence>
<evidence type="ECO:0000313" key="3">
    <source>
        <dbReference type="Proteomes" id="UP000534294"/>
    </source>
</evidence>
<feature type="compositionally biased region" description="Gly residues" evidence="1">
    <location>
        <begin position="102"/>
        <end position="113"/>
    </location>
</feature>
<dbReference type="EMBL" id="JACHIF010000009">
    <property type="protein sequence ID" value="MBB5039646.1"/>
    <property type="molecule type" value="Genomic_DNA"/>
</dbReference>
<accession>A0A7W7YNW4</accession>
<dbReference type="AlphaFoldDB" id="A0A7W7YNW4"/>
<protein>
    <submittedName>
        <fullName evidence="2">Uncharacterized protein</fullName>
    </submittedName>
</protein>
<comment type="caution">
    <text evidence="2">The sequence shown here is derived from an EMBL/GenBank/DDBJ whole genome shotgun (WGS) entry which is preliminary data.</text>
</comment>
<keyword evidence="3" id="KW-1185">Reference proteome</keyword>
<feature type="compositionally biased region" description="Basic and acidic residues" evidence="1">
    <location>
        <begin position="287"/>
        <end position="302"/>
    </location>
</feature>
<feature type="region of interest" description="Disordered" evidence="1">
    <location>
        <begin position="199"/>
        <end position="256"/>
    </location>
</feature>
<dbReference type="RefSeq" id="WP_184211626.1">
    <property type="nucleotide sequence ID" value="NZ_JACHIF010000009.1"/>
</dbReference>
<sequence>MTPEQLEIGRQIEQTRFLIGEAQEKLGAGVDPQTFIRQQNEELVKQSARGGVMSRAEQEQASIDADRYEAAEKILELQERLEKQQRQMAAAGASVAGPAPGGPSGPGGPGGSSGAVLSGPTSSSLKRDIAILEASIDENQQILGEGVDPQTFIQQQNDALVAQSRRGGVMSAAEQQEASVNAQKYEAAEKILNLQDQLTEKQKQLGASAPSVSSGGPSADGDSGGSKSVRERMRDALQKLGSEQKLSAVDSDTQARYKAGKKELDDLLKKESKALSSALNGDVGSLDDLKTESPAEKKDRAEKIQNLQKKLAEMKEKDPGLAQLDRNTVGRNVHSAVRDLANKVGQKLK</sequence>
<proteinExistence type="predicted"/>